<dbReference type="InterPro" id="IPR032675">
    <property type="entry name" value="LRR_dom_sf"/>
</dbReference>
<evidence type="ECO:0000256" key="1">
    <source>
        <dbReference type="SAM" id="Coils"/>
    </source>
</evidence>
<keyword evidence="3" id="KW-1185">Reference proteome</keyword>
<dbReference type="Proteomes" id="UP000789572">
    <property type="component" value="Unassembled WGS sequence"/>
</dbReference>
<dbReference type="EMBL" id="CAJVPJ010000732">
    <property type="protein sequence ID" value="CAG8552525.1"/>
    <property type="molecule type" value="Genomic_DNA"/>
</dbReference>
<keyword evidence="1" id="KW-0175">Coiled coil</keyword>
<name>A0A9N9B3W6_9GLOM</name>
<protein>
    <submittedName>
        <fullName evidence="2">2975_t:CDS:1</fullName>
    </submittedName>
</protein>
<organism evidence="2 3">
    <name type="scientific">Paraglomus occultum</name>
    <dbReference type="NCBI Taxonomy" id="144539"/>
    <lineage>
        <taxon>Eukaryota</taxon>
        <taxon>Fungi</taxon>
        <taxon>Fungi incertae sedis</taxon>
        <taxon>Mucoromycota</taxon>
        <taxon>Glomeromycotina</taxon>
        <taxon>Glomeromycetes</taxon>
        <taxon>Paraglomerales</taxon>
        <taxon>Paraglomeraceae</taxon>
        <taxon>Paraglomus</taxon>
    </lineage>
</organism>
<gene>
    <name evidence="2" type="ORF">POCULU_LOCUS5093</name>
</gene>
<proteinExistence type="predicted"/>
<dbReference type="Gene3D" id="3.80.10.10">
    <property type="entry name" value="Ribonuclease Inhibitor"/>
    <property type="match status" value="1"/>
</dbReference>
<evidence type="ECO:0000313" key="2">
    <source>
        <dbReference type="EMBL" id="CAG8552525.1"/>
    </source>
</evidence>
<dbReference type="AlphaFoldDB" id="A0A9N9B3W6"/>
<accession>A0A9N9B3W6</accession>
<comment type="caution">
    <text evidence="2">The sequence shown here is derived from an EMBL/GenBank/DDBJ whole genome shotgun (WGS) entry which is preliminary data.</text>
</comment>
<reference evidence="2" key="1">
    <citation type="submission" date="2021-06" db="EMBL/GenBank/DDBJ databases">
        <authorList>
            <person name="Kallberg Y."/>
            <person name="Tangrot J."/>
            <person name="Rosling A."/>
        </authorList>
    </citation>
    <scope>NUCLEOTIDE SEQUENCE</scope>
    <source>
        <strain evidence="2">IA702</strain>
    </source>
</reference>
<sequence length="306" mass="34824">MGKKAVAAAQQRLASELANATEDTKLELELQKQALEEAMAATKLKIRKLLRKKKNIPKKLFDCLPWLRGIVPNHNRQLRPPFNYNIHVKKLCVWDIRKLYGIGSCSSNSAAFKMILLAIQRCPKLEKISLKGCEERGSYLRGMLSVPSLRALCLPLPYTDSVFDLLCALSRTAHNLETISIISNDKFILEESLEHDCLQLLIQSQNRLKKIKMTKVEIKLCSLFKLLESQSNSLESIVLKECIILKDDPDFMPGSITFHRLTNLCMSKCELSIGMVIVRAHVPNLKRFDVIRCEADFGWNESWAIL</sequence>
<dbReference type="SUPFAM" id="SSF52047">
    <property type="entry name" value="RNI-like"/>
    <property type="match status" value="1"/>
</dbReference>
<evidence type="ECO:0000313" key="3">
    <source>
        <dbReference type="Proteomes" id="UP000789572"/>
    </source>
</evidence>
<feature type="coiled-coil region" evidence="1">
    <location>
        <begin position="18"/>
        <end position="52"/>
    </location>
</feature>